<evidence type="ECO:0000313" key="1">
    <source>
        <dbReference type="EMBL" id="KAH9415585.1"/>
    </source>
</evidence>
<protein>
    <submittedName>
        <fullName evidence="1">Uncharacterized protein</fullName>
    </submittedName>
</protein>
<gene>
    <name evidence="1" type="ORF">DERP_000071</name>
</gene>
<comment type="caution">
    <text evidence="1">The sequence shown here is derived from an EMBL/GenBank/DDBJ whole genome shotgun (WGS) entry which is preliminary data.</text>
</comment>
<dbReference type="EMBL" id="NJHN03000095">
    <property type="protein sequence ID" value="KAH9415585.1"/>
    <property type="molecule type" value="Genomic_DNA"/>
</dbReference>
<reference evidence="1 2" key="1">
    <citation type="journal article" date="2018" name="J. Allergy Clin. Immunol.">
        <title>High-quality assembly of Dermatophagoides pteronyssinus genome and transcriptome reveals a wide range of novel allergens.</title>
        <authorList>
            <person name="Liu X.Y."/>
            <person name="Yang K.Y."/>
            <person name="Wang M.Q."/>
            <person name="Kwok J.S."/>
            <person name="Zeng X."/>
            <person name="Yang Z."/>
            <person name="Xiao X.J."/>
            <person name="Lau C.P."/>
            <person name="Li Y."/>
            <person name="Huang Z.M."/>
            <person name="Ba J.G."/>
            <person name="Yim A.K."/>
            <person name="Ouyang C.Y."/>
            <person name="Ngai S.M."/>
            <person name="Chan T.F."/>
            <person name="Leung E.L."/>
            <person name="Liu L."/>
            <person name="Liu Z.G."/>
            <person name="Tsui S.K."/>
        </authorList>
    </citation>
    <scope>NUCLEOTIDE SEQUENCE [LARGE SCALE GENOMIC DNA]</scope>
    <source>
        <strain evidence="1">Derp</strain>
    </source>
</reference>
<sequence length="66" mass="7433">MIDVELSHTAIAKLSNLGSDGSPIHTIKSELNLSIISKVHEDPIDLKFLHDTIKWMHDDDEVLWGL</sequence>
<name>A0ABQ8IZ83_DERPT</name>
<proteinExistence type="predicted"/>
<keyword evidence="2" id="KW-1185">Reference proteome</keyword>
<dbReference type="Proteomes" id="UP000887458">
    <property type="component" value="Unassembled WGS sequence"/>
</dbReference>
<reference evidence="1 2" key="2">
    <citation type="journal article" date="2022" name="Mol. Biol. Evol.">
        <title>Comparative Genomics Reveals Insights into the Divergent Evolution of Astigmatic Mites and Household Pest Adaptations.</title>
        <authorList>
            <person name="Xiong Q."/>
            <person name="Wan A.T."/>
            <person name="Liu X."/>
            <person name="Fung C.S."/>
            <person name="Xiao X."/>
            <person name="Malainual N."/>
            <person name="Hou J."/>
            <person name="Wang L."/>
            <person name="Wang M."/>
            <person name="Yang K.Y."/>
            <person name="Cui Y."/>
            <person name="Leung E.L."/>
            <person name="Nong W."/>
            <person name="Shin S.K."/>
            <person name="Au S.W."/>
            <person name="Jeong K.Y."/>
            <person name="Chew F.T."/>
            <person name="Hui J.H."/>
            <person name="Leung T.F."/>
            <person name="Tungtrongchitr A."/>
            <person name="Zhong N."/>
            <person name="Liu Z."/>
            <person name="Tsui S.K."/>
        </authorList>
    </citation>
    <scope>NUCLEOTIDE SEQUENCE [LARGE SCALE GENOMIC DNA]</scope>
    <source>
        <strain evidence="1">Derp</strain>
    </source>
</reference>
<accession>A0ABQ8IZ83</accession>
<evidence type="ECO:0000313" key="2">
    <source>
        <dbReference type="Proteomes" id="UP000887458"/>
    </source>
</evidence>
<organism evidence="1 2">
    <name type="scientific">Dermatophagoides pteronyssinus</name>
    <name type="common">European house dust mite</name>
    <dbReference type="NCBI Taxonomy" id="6956"/>
    <lineage>
        <taxon>Eukaryota</taxon>
        <taxon>Metazoa</taxon>
        <taxon>Ecdysozoa</taxon>
        <taxon>Arthropoda</taxon>
        <taxon>Chelicerata</taxon>
        <taxon>Arachnida</taxon>
        <taxon>Acari</taxon>
        <taxon>Acariformes</taxon>
        <taxon>Sarcoptiformes</taxon>
        <taxon>Astigmata</taxon>
        <taxon>Psoroptidia</taxon>
        <taxon>Analgoidea</taxon>
        <taxon>Pyroglyphidae</taxon>
        <taxon>Dermatophagoidinae</taxon>
        <taxon>Dermatophagoides</taxon>
    </lineage>
</organism>